<accession>A0AAD6LIR1</accession>
<dbReference type="Proteomes" id="UP001164929">
    <property type="component" value="Chromosome 16"/>
</dbReference>
<dbReference type="AlphaFoldDB" id="A0AAD6LIR1"/>
<evidence type="ECO:0000313" key="2">
    <source>
        <dbReference type="Proteomes" id="UP001164929"/>
    </source>
</evidence>
<proteinExistence type="predicted"/>
<gene>
    <name evidence="1" type="ORF">NC653_035953</name>
</gene>
<name>A0AAD6LIR1_9ROSI</name>
<reference evidence="1 2" key="1">
    <citation type="journal article" date="2023" name="Mol. Ecol. Resour.">
        <title>Chromosome-level genome assembly of a triploid poplar Populus alba 'Berolinensis'.</title>
        <authorList>
            <person name="Chen S."/>
            <person name="Yu Y."/>
            <person name="Wang X."/>
            <person name="Wang S."/>
            <person name="Zhang T."/>
            <person name="Zhou Y."/>
            <person name="He R."/>
            <person name="Meng N."/>
            <person name="Wang Y."/>
            <person name="Liu W."/>
            <person name="Liu Z."/>
            <person name="Liu J."/>
            <person name="Guo Q."/>
            <person name="Huang H."/>
            <person name="Sederoff R.R."/>
            <person name="Wang G."/>
            <person name="Qu G."/>
            <person name="Chen S."/>
        </authorList>
    </citation>
    <scope>NUCLEOTIDE SEQUENCE [LARGE SCALE GENOMIC DNA]</scope>
    <source>
        <strain evidence="1">SC-2020</strain>
    </source>
</reference>
<protein>
    <submittedName>
        <fullName evidence="1">Uncharacterized protein</fullName>
    </submittedName>
</protein>
<comment type="caution">
    <text evidence="1">The sequence shown here is derived from an EMBL/GenBank/DDBJ whole genome shotgun (WGS) entry which is preliminary data.</text>
</comment>
<keyword evidence="2" id="KW-1185">Reference proteome</keyword>
<evidence type="ECO:0000313" key="1">
    <source>
        <dbReference type="EMBL" id="KAJ6967878.1"/>
    </source>
</evidence>
<sequence>MQEAIHAKLVGVTRWTGCSRFIGEFRHPGPSLQFPLLGAELWLMDWQKELGLNATVLYRSWFEDKQI</sequence>
<organism evidence="1 2">
    <name type="scientific">Populus alba x Populus x berolinensis</name>
    <dbReference type="NCBI Taxonomy" id="444605"/>
    <lineage>
        <taxon>Eukaryota</taxon>
        <taxon>Viridiplantae</taxon>
        <taxon>Streptophyta</taxon>
        <taxon>Embryophyta</taxon>
        <taxon>Tracheophyta</taxon>
        <taxon>Spermatophyta</taxon>
        <taxon>Magnoliopsida</taxon>
        <taxon>eudicotyledons</taxon>
        <taxon>Gunneridae</taxon>
        <taxon>Pentapetalae</taxon>
        <taxon>rosids</taxon>
        <taxon>fabids</taxon>
        <taxon>Malpighiales</taxon>
        <taxon>Salicaceae</taxon>
        <taxon>Saliceae</taxon>
        <taxon>Populus</taxon>
    </lineage>
</organism>
<dbReference type="EMBL" id="JAQIZT010000016">
    <property type="protein sequence ID" value="KAJ6967878.1"/>
    <property type="molecule type" value="Genomic_DNA"/>
</dbReference>